<keyword evidence="3" id="KW-1185">Reference proteome</keyword>
<evidence type="ECO:0000256" key="1">
    <source>
        <dbReference type="SAM" id="Phobius"/>
    </source>
</evidence>
<organism evidence="2 3">
    <name type="scientific">Methanolapillus millepedarum</name>
    <dbReference type="NCBI Taxonomy" id="3028296"/>
    <lineage>
        <taxon>Archaea</taxon>
        <taxon>Methanobacteriati</taxon>
        <taxon>Methanobacteriota</taxon>
        <taxon>Stenosarchaea group</taxon>
        <taxon>Methanomicrobia</taxon>
        <taxon>Methanosarcinales</taxon>
        <taxon>Methanosarcinaceae</taxon>
        <taxon>Methanolapillus</taxon>
    </lineage>
</organism>
<keyword evidence="1" id="KW-0472">Membrane</keyword>
<keyword evidence="1" id="KW-1133">Transmembrane helix</keyword>
<gene>
    <name evidence="2" type="ORF">MsAc7_03000</name>
</gene>
<protein>
    <submittedName>
        <fullName evidence="2">Uncharacterized protein</fullName>
    </submittedName>
</protein>
<dbReference type="Proteomes" id="UP001303587">
    <property type="component" value="Chromosome"/>
</dbReference>
<dbReference type="EMBL" id="CP131060">
    <property type="protein sequence ID" value="WNY24775.1"/>
    <property type="molecule type" value="Genomic_DNA"/>
</dbReference>
<keyword evidence="1" id="KW-0812">Transmembrane</keyword>
<name>A0AA96V2N4_9EURY</name>
<evidence type="ECO:0000313" key="3">
    <source>
        <dbReference type="Proteomes" id="UP001303587"/>
    </source>
</evidence>
<sequence>MKKYKDLIKSKKESEAAQNLCGFFLVIISFLIYFKLQEVYNIYQSCLFIRTGKICRCVFLKVCFKKTIKN</sequence>
<feature type="transmembrane region" description="Helical" evidence="1">
    <location>
        <begin position="20"/>
        <end position="36"/>
    </location>
</feature>
<evidence type="ECO:0000313" key="2">
    <source>
        <dbReference type="EMBL" id="WNY24775.1"/>
    </source>
</evidence>
<proteinExistence type="predicted"/>
<accession>A0AA96V2N4</accession>
<dbReference type="AlphaFoldDB" id="A0AA96V2N4"/>
<reference evidence="2 3" key="1">
    <citation type="submission" date="2023-07" db="EMBL/GenBank/DDBJ databases">
        <title>Closed genoem sequence of Methanosarcinaceae archaeon Ac7.</title>
        <authorList>
            <person name="Poehlein A."/>
            <person name="Protasov E."/>
            <person name="Platt K."/>
            <person name="Reeh H."/>
            <person name="Daniel R."/>
            <person name="Brune A."/>
        </authorList>
    </citation>
    <scope>NUCLEOTIDE SEQUENCE [LARGE SCALE GENOMIC DNA]</scope>
    <source>
        <strain evidence="2 3">Ac7</strain>
    </source>
</reference>